<keyword evidence="3" id="KW-0805">Transcription regulation</keyword>
<name>A0A4R4Z462_9PSEU</name>
<comment type="caution">
    <text evidence="8">The sequence shown here is derived from an EMBL/GenBank/DDBJ whole genome shotgun (WGS) entry which is preliminary data.</text>
</comment>
<dbReference type="GO" id="GO:0003700">
    <property type="term" value="F:DNA-binding transcription factor activity"/>
    <property type="evidence" value="ECO:0007669"/>
    <property type="project" value="InterPro"/>
</dbReference>
<protein>
    <submittedName>
        <fullName evidence="8">PLP-dependent aminotransferase family protein</fullName>
    </submittedName>
</protein>
<organism evidence="8 9">
    <name type="scientific">Saccharopolyspora elongata</name>
    <dbReference type="NCBI Taxonomy" id="2530387"/>
    <lineage>
        <taxon>Bacteria</taxon>
        <taxon>Bacillati</taxon>
        <taxon>Actinomycetota</taxon>
        <taxon>Actinomycetes</taxon>
        <taxon>Pseudonocardiales</taxon>
        <taxon>Pseudonocardiaceae</taxon>
        <taxon>Saccharopolyspora</taxon>
    </lineage>
</organism>
<evidence type="ECO:0000256" key="3">
    <source>
        <dbReference type="ARBA" id="ARBA00023015"/>
    </source>
</evidence>
<dbReference type="SUPFAM" id="SSF46785">
    <property type="entry name" value="Winged helix' DNA-binding domain"/>
    <property type="match status" value="1"/>
</dbReference>
<feature type="compositionally biased region" description="Basic and acidic residues" evidence="6">
    <location>
        <begin position="98"/>
        <end position="111"/>
    </location>
</feature>
<dbReference type="PROSITE" id="PS50949">
    <property type="entry name" value="HTH_GNTR"/>
    <property type="match status" value="1"/>
</dbReference>
<dbReference type="InterPro" id="IPR036388">
    <property type="entry name" value="WH-like_DNA-bd_sf"/>
</dbReference>
<dbReference type="InterPro" id="IPR015421">
    <property type="entry name" value="PyrdxlP-dep_Trfase_major"/>
</dbReference>
<dbReference type="PRINTS" id="PR00035">
    <property type="entry name" value="HTHGNTR"/>
</dbReference>
<dbReference type="AlphaFoldDB" id="A0A4R4Z462"/>
<dbReference type="InterPro" id="IPR000524">
    <property type="entry name" value="Tscrpt_reg_HTH_GntR"/>
</dbReference>
<comment type="similarity">
    <text evidence="1">In the C-terminal section; belongs to the class-I pyridoxal-phosphate-dependent aminotransferase family.</text>
</comment>
<feature type="region of interest" description="Disordered" evidence="6">
    <location>
        <begin position="83"/>
        <end position="116"/>
    </location>
</feature>
<proteinExistence type="inferred from homology"/>
<dbReference type="CDD" id="cd07377">
    <property type="entry name" value="WHTH_GntR"/>
    <property type="match status" value="1"/>
</dbReference>
<dbReference type="Pfam" id="PF00155">
    <property type="entry name" value="Aminotran_1_2"/>
    <property type="match status" value="1"/>
</dbReference>
<evidence type="ECO:0000313" key="8">
    <source>
        <dbReference type="EMBL" id="TDD51709.1"/>
    </source>
</evidence>
<dbReference type="SMART" id="SM00345">
    <property type="entry name" value="HTH_GNTR"/>
    <property type="match status" value="1"/>
</dbReference>
<evidence type="ECO:0000256" key="4">
    <source>
        <dbReference type="ARBA" id="ARBA00023125"/>
    </source>
</evidence>
<evidence type="ECO:0000259" key="7">
    <source>
        <dbReference type="PROSITE" id="PS50949"/>
    </source>
</evidence>
<dbReference type="GO" id="GO:0030170">
    <property type="term" value="F:pyridoxal phosphate binding"/>
    <property type="evidence" value="ECO:0007669"/>
    <property type="project" value="InterPro"/>
</dbReference>
<dbReference type="OrthoDB" id="199743at2"/>
<dbReference type="GO" id="GO:0008483">
    <property type="term" value="F:transaminase activity"/>
    <property type="evidence" value="ECO:0007669"/>
    <property type="project" value="UniProtKB-KW"/>
</dbReference>
<keyword evidence="8" id="KW-0808">Transferase</keyword>
<evidence type="ECO:0000256" key="2">
    <source>
        <dbReference type="ARBA" id="ARBA00022898"/>
    </source>
</evidence>
<keyword evidence="4" id="KW-0238">DNA-binding</keyword>
<keyword evidence="5" id="KW-0804">Transcription</keyword>
<dbReference type="GO" id="GO:0003677">
    <property type="term" value="F:DNA binding"/>
    <property type="evidence" value="ECO:0007669"/>
    <property type="project" value="UniProtKB-KW"/>
</dbReference>
<dbReference type="InterPro" id="IPR051446">
    <property type="entry name" value="HTH_trans_reg/aminotransferase"/>
</dbReference>
<evidence type="ECO:0000256" key="5">
    <source>
        <dbReference type="ARBA" id="ARBA00023163"/>
    </source>
</evidence>
<dbReference type="Pfam" id="PF00392">
    <property type="entry name" value="GntR"/>
    <property type="match status" value="1"/>
</dbReference>
<keyword evidence="9" id="KW-1185">Reference proteome</keyword>
<dbReference type="PANTHER" id="PTHR46577:SF1">
    <property type="entry name" value="HTH-TYPE TRANSCRIPTIONAL REGULATORY PROTEIN GABR"/>
    <property type="match status" value="1"/>
</dbReference>
<dbReference type="Gene3D" id="1.10.10.10">
    <property type="entry name" value="Winged helix-like DNA-binding domain superfamily/Winged helix DNA-binding domain"/>
    <property type="match status" value="1"/>
</dbReference>
<dbReference type="Gene3D" id="3.40.640.10">
    <property type="entry name" value="Type I PLP-dependent aspartate aminotransferase-like (Major domain)"/>
    <property type="match status" value="1"/>
</dbReference>
<dbReference type="InterPro" id="IPR004839">
    <property type="entry name" value="Aminotransferase_I/II_large"/>
</dbReference>
<reference evidence="8 9" key="1">
    <citation type="submission" date="2019-03" db="EMBL/GenBank/DDBJ databases">
        <title>Draft genome sequences of novel Actinobacteria.</title>
        <authorList>
            <person name="Sahin N."/>
            <person name="Ay H."/>
            <person name="Saygin H."/>
        </authorList>
    </citation>
    <scope>NUCLEOTIDE SEQUENCE [LARGE SCALE GENOMIC DNA]</scope>
    <source>
        <strain evidence="8 9">7K502</strain>
    </source>
</reference>
<dbReference type="PANTHER" id="PTHR46577">
    <property type="entry name" value="HTH-TYPE TRANSCRIPTIONAL REGULATORY PROTEIN GABR"/>
    <property type="match status" value="1"/>
</dbReference>
<evidence type="ECO:0000313" key="9">
    <source>
        <dbReference type="Proteomes" id="UP000294947"/>
    </source>
</evidence>
<gene>
    <name evidence="8" type="ORF">E1288_14140</name>
</gene>
<keyword evidence="2" id="KW-0663">Pyridoxal phosphate</keyword>
<feature type="domain" description="HTH gntR-type" evidence="7">
    <location>
        <begin position="26"/>
        <end position="96"/>
    </location>
</feature>
<dbReference type="InterPro" id="IPR015424">
    <property type="entry name" value="PyrdxlP-dep_Trfase"/>
</dbReference>
<accession>A0A4R4Z462</accession>
<dbReference type="EMBL" id="SMKW01000015">
    <property type="protein sequence ID" value="TDD51709.1"/>
    <property type="molecule type" value="Genomic_DNA"/>
</dbReference>
<keyword evidence="8" id="KW-0032">Aminotransferase</keyword>
<dbReference type="CDD" id="cd00609">
    <property type="entry name" value="AAT_like"/>
    <property type="match status" value="1"/>
</dbReference>
<evidence type="ECO:0000256" key="6">
    <source>
        <dbReference type="SAM" id="MobiDB-lite"/>
    </source>
</evidence>
<dbReference type="InterPro" id="IPR036390">
    <property type="entry name" value="WH_DNA-bd_sf"/>
</dbReference>
<evidence type="ECO:0000256" key="1">
    <source>
        <dbReference type="ARBA" id="ARBA00005384"/>
    </source>
</evidence>
<dbReference type="SUPFAM" id="SSF53383">
    <property type="entry name" value="PLP-dependent transferases"/>
    <property type="match status" value="1"/>
</dbReference>
<dbReference type="Proteomes" id="UP000294947">
    <property type="component" value="Unassembled WGS sequence"/>
</dbReference>
<sequence>MVDSGLMHTSSHALARLLGDWSAGPGPAHRRLSDLIRLLILDGRLPLATTMPGERDLAAVLGISRTTVATAYAALREQGYLSARARSRSRTRVPPGGDRPEPDTTGRDLIDFSHAAPPAPGEALHQAYRRALDQLPRHLPRHGYSQLGLPELRTAIARRYTDRGLSTTPDQVLITSGAQHALGLIARTLLRDRVVVEHPTYPHALQVFRATGCRVVPVPVTDTGWDVESLSAATRGAAMAYLLPDFHNPTGLCLPERDRAELRPGCPVVVDETMAELALDVDPPVPLAAHRNGVISIGSAAKTFWGGLRVGWIRADADLVQRLGQARSGIDLGTPVVEQLACAELLGEIDRLLPDRLADLRLRRGLLLDLLAARLPDWTTSPSAGGLSVWARLPQPASSALAAVAPEFGVRLAAGPRFGIGGAFESFVRLPYSLDAAAMTAGIDGIAEAFAAVQAGRRADTPPAALA</sequence>